<protein>
    <submittedName>
        <fullName evidence="1">Uncharacterized protein</fullName>
    </submittedName>
</protein>
<gene>
    <name evidence="1" type="ORF">EST38_g12479</name>
</gene>
<name>A0A4Q2D5D6_9AGAR</name>
<sequence length="356" mass="41132">DHEHGPDIPLTIDLDLVRTLQQESSKIKSLSLVLGNFDRDLDGGLEAEIVNIFSEGEFSNLEDFLLEIIPNVVELLPTLKLDKVFKNRPPKLQRLEGIQIPPNLAHLRVRLGQEFSHRMREFFDAWKLAQKGVIEPEHVSIEKPVRRSAISKRLILAWKTTKSPDQLTPDFKQHSLPSVALTYISDSRLRLGSPMNDNMHPFVEPQDYQHKWSFGKVRVVEVMGPREGDEDWARQKIYRLGVHLWTTIATAPHLQLLYLNSRFEDEFKEMIITLGQCVFPALQYLIFSYVRCETTLRQISFDEFAASFVEYFNLNRATPLAFLGFRHCPEQPSQATLDALKEVAVRVVCRETQEWP</sequence>
<feature type="non-terminal residue" evidence="1">
    <location>
        <position position="1"/>
    </location>
</feature>
<keyword evidence="2" id="KW-1185">Reference proteome</keyword>
<proteinExistence type="predicted"/>
<organism evidence="1 2">
    <name type="scientific">Candolleomyces aberdarensis</name>
    <dbReference type="NCBI Taxonomy" id="2316362"/>
    <lineage>
        <taxon>Eukaryota</taxon>
        <taxon>Fungi</taxon>
        <taxon>Dikarya</taxon>
        <taxon>Basidiomycota</taxon>
        <taxon>Agaricomycotina</taxon>
        <taxon>Agaricomycetes</taxon>
        <taxon>Agaricomycetidae</taxon>
        <taxon>Agaricales</taxon>
        <taxon>Agaricineae</taxon>
        <taxon>Psathyrellaceae</taxon>
        <taxon>Candolleomyces</taxon>
    </lineage>
</organism>
<accession>A0A4Q2D5D6</accession>
<dbReference type="EMBL" id="SDEE01000935">
    <property type="protein sequence ID" value="RXW13375.1"/>
    <property type="molecule type" value="Genomic_DNA"/>
</dbReference>
<evidence type="ECO:0000313" key="2">
    <source>
        <dbReference type="Proteomes" id="UP000290288"/>
    </source>
</evidence>
<dbReference type="Proteomes" id="UP000290288">
    <property type="component" value="Unassembled WGS sequence"/>
</dbReference>
<reference evidence="1 2" key="1">
    <citation type="submission" date="2019-01" db="EMBL/GenBank/DDBJ databases">
        <title>Draft genome sequence of Psathyrella aberdarensis IHI B618.</title>
        <authorList>
            <person name="Buettner E."/>
            <person name="Kellner H."/>
        </authorList>
    </citation>
    <scope>NUCLEOTIDE SEQUENCE [LARGE SCALE GENOMIC DNA]</scope>
    <source>
        <strain evidence="1 2">IHI B618</strain>
    </source>
</reference>
<comment type="caution">
    <text evidence="1">The sequence shown here is derived from an EMBL/GenBank/DDBJ whole genome shotgun (WGS) entry which is preliminary data.</text>
</comment>
<evidence type="ECO:0000313" key="1">
    <source>
        <dbReference type="EMBL" id="RXW13375.1"/>
    </source>
</evidence>
<dbReference type="AlphaFoldDB" id="A0A4Q2D5D6"/>
<dbReference type="OrthoDB" id="10378506at2759"/>